<organism evidence="3">
    <name type="scientific">Hipposideros bat herpesvirus</name>
    <dbReference type="NCBI Taxonomy" id="3141919"/>
    <lineage>
        <taxon>Viruses</taxon>
        <taxon>Duplodnaviria</taxon>
        <taxon>Heunggongvirae</taxon>
        <taxon>Peploviricota</taxon>
        <taxon>Herviviricetes</taxon>
        <taxon>Herpesvirales</taxon>
    </lineage>
</organism>
<dbReference type="EMBL" id="PP711849">
    <property type="protein sequence ID" value="XBH23713.1"/>
    <property type="molecule type" value="Genomic_DNA"/>
</dbReference>
<dbReference type="InterPro" id="IPR031385">
    <property type="entry name" value="HV_small_capsid"/>
</dbReference>
<reference evidence="3" key="1">
    <citation type="journal article" date="2024" name="Microbiome">
        <title>Substantial viral diversity in bats and rodents from East Africa: insights into evolution, recombination, and cocirculation.</title>
        <authorList>
            <person name="Wang D."/>
            <person name="Yang X."/>
            <person name="Ren Z."/>
            <person name="Hu B."/>
            <person name="Zhao H."/>
            <person name="Yang K."/>
            <person name="Shi P."/>
            <person name="Zhang Z."/>
            <person name="Feng Q."/>
            <person name="Nawenja C.V."/>
            <person name="Obanda V."/>
            <person name="Robert K."/>
            <person name="Nalikka B."/>
            <person name="Waruhiu C.N."/>
            <person name="Ochola G.O."/>
            <person name="Onyuok S.O."/>
            <person name="Ochieng H."/>
            <person name="Li B."/>
            <person name="Zhu Y."/>
            <person name="Si H."/>
            <person name="Yin J."/>
            <person name="Kristiansen K."/>
            <person name="Jin X."/>
            <person name="Xu X."/>
            <person name="Xiao M."/>
            <person name="Agwanda B."/>
            <person name="Ommeh S."/>
            <person name="Li J."/>
            <person name="Shi Z.L."/>
        </authorList>
    </citation>
    <scope>NUCLEOTIDE SEQUENCE</scope>
    <source>
        <strain evidence="3">2A/Kenya/BAT627/2015</strain>
    </source>
</reference>
<name>A0AAU7E0Z5_9VIRU</name>
<accession>A0AAU7E0Z5</accession>
<evidence type="ECO:0000313" key="3">
    <source>
        <dbReference type="EMBL" id="XBH23713.1"/>
    </source>
</evidence>
<evidence type="ECO:0000256" key="1">
    <source>
        <dbReference type="ARBA" id="ARBA00022562"/>
    </source>
</evidence>
<evidence type="ECO:0000256" key="2">
    <source>
        <dbReference type="ARBA" id="ARBA00022844"/>
    </source>
</evidence>
<dbReference type="GO" id="GO:0044423">
    <property type="term" value="C:virion component"/>
    <property type="evidence" value="ECO:0007669"/>
    <property type="project" value="UniProtKB-KW"/>
</dbReference>
<proteinExistence type="predicted"/>
<sequence>MSTSPAASGQASANKKDKAEQRIATAVLELPAAMLTNPVVHAMCVKYATLKDLHGDKDALKLDLLRMLALHRINI</sequence>
<keyword evidence="2" id="KW-0946">Virion</keyword>
<protein>
    <submittedName>
        <fullName evidence="3">Small capsid protein</fullName>
    </submittedName>
</protein>
<keyword evidence="1" id="KW-1048">Host nucleus</keyword>
<dbReference type="Pfam" id="PF17086">
    <property type="entry name" value="HV_small_capsid"/>
    <property type="match status" value="1"/>
</dbReference>
<reference evidence="3" key="2">
    <citation type="submission" date="2024-02" db="EMBL/GenBank/DDBJ databases">
        <authorList>
            <person name="Hu B."/>
        </authorList>
    </citation>
    <scope>NUCLEOTIDE SEQUENCE</scope>
    <source>
        <strain evidence="3">2A/Kenya/BAT627/2015</strain>
    </source>
</reference>